<sequence>MSTATLDRAAVAEAVKRVVIAESRISLTPDQIPDDELLNGDRLSVNSLGFVGMLIRLEDELDVELSDDLFVGRQFHTVNDLINVVLQAAEVTA</sequence>
<dbReference type="RefSeq" id="WP_093156203.1">
    <property type="nucleotide sequence ID" value="NZ_FOUP01000011.1"/>
</dbReference>
<dbReference type="PROSITE" id="PS50075">
    <property type="entry name" value="CARRIER"/>
    <property type="match status" value="1"/>
</dbReference>
<dbReference type="STRING" id="455193.SAMN05421805_111121"/>
<dbReference type="OrthoDB" id="4225030at2"/>
<dbReference type="AlphaFoldDB" id="A0A1I5FKT6"/>
<dbReference type="Proteomes" id="UP000199398">
    <property type="component" value="Unassembled WGS sequence"/>
</dbReference>
<evidence type="ECO:0000313" key="5">
    <source>
        <dbReference type="Proteomes" id="UP000270697"/>
    </source>
</evidence>
<accession>A0A1I5FKT6</accession>
<keyword evidence="5" id="KW-1185">Reference proteome</keyword>
<evidence type="ECO:0000313" key="3">
    <source>
        <dbReference type="EMBL" id="SFO24233.1"/>
    </source>
</evidence>
<dbReference type="InterPro" id="IPR009081">
    <property type="entry name" value="PP-bd_ACP"/>
</dbReference>
<reference evidence="2 5" key="2">
    <citation type="submission" date="2018-10" db="EMBL/GenBank/DDBJ databases">
        <title>Sequencing the genomes of 1000 actinobacteria strains.</title>
        <authorList>
            <person name="Klenk H.-P."/>
        </authorList>
    </citation>
    <scope>NUCLEOTIDE SEQUENCE [LARGE SCALE GENOMIC DNA]</scope>
    <source>
        <strain evidence="2 5">DSM 45119</strain>
    </source>
</reference>
<dbReference type="Gene3D" id="1.10.1200.10">
    <property type="entry name" value="ACP-like"/>
    <property type="match status" value="1"/>
</dbReference>
<feature type="domain" description="Carrier" evidence="1">
    <location>
        <begin position="9"/>
        <end position="89"/>
    </location>
</feature>
<name>A0A1I5FKT6_9PSEU</name>
<reference evidence="3 4" key="1">
    <citation type="submission" date="2016-10" db="EMBL/GenBank/DDBJ databases">
        <authorList>
            <person name="de Groot N.N."/>
        </authorList>
    </citation>
    <scope>NUCLEOTIDE SEQUENCE [LARGE SCALE GENOMIC DNA]</scope>
    <source>
        <strain evidence="3 4">CPCC 201259</strain>
    </source>
</reference>
<evidence type="ECO:0000313" key="2">
    <source>
        <dbReference type="EMBL" id="RKT82205.1"/>
    </source>
</evidence>
<dbReference type="Pfam" id="PF00550">
    <property type="entry name" value="PP-binding"/>
    <property type="match status" value="1"/>
</dbReference>
<dbReference type="EMBL" id="FOUP01000011">
    <property type="protein sequence ID" value="SFO24233.1"/>
    <property type="molecule type" value="Genomic_DNA"/>
</dbReference>
<proteinExistence type="predicted"/>
<protein>
    <submittedName>
        <fullName evidence="3">Acyl carrier protein</fullName>
    </submittedName>
</protein>
<dbReference type="InterPro" id="IPR036736">
    <property type="entry name" value="ACP-like_sf"/>
</dbReference>
<evidence type="ECO:0000313" key="4">
    <source>
        <dbReference type="Proteomes" id="UP000199398"/>
    </source>
</evidence>
<gene>
    <name evidence="2" type="ORF">ATL45_0449</name>
    <name evidence="3" type="ORF">SAMN05421805_111121</name>
</gene>
<organism evidence="3 4">
    <name type="scientific">Saccharopolyspora antimicrobica</name>
    <dbReference type="NCBI Taxonomy" id="455193"/>
    <lineage>
        <taxon>Bacteria</taxon>
        <taxon>Bacillati</taxon>
        <taxon>Actinomycetota</taxon>
        <taxon>Actinomycetes</taxon>
        <taxon>Pseudonocardiales</taxon>
        <taxon>Pseudonocardiaceae</taxon>
        <taxon>Saccharopolyspora</taxon>
    </lineage>
</organism>
<dbReference type="SUPFAM" id="SSF47336">
    <property type="entry name" value="ACP-like"/>
    <property type="match status" value="1"/>
</dbReference>
<dbReference type="EMBL" id="RBXX01000002">
    <property type="protein sequence ID" value="RKT82205.1"/>
    <property type="molecule type" value="Genomic_DNA"/>
</dbReference>
<evidence type="ECO:0000259" key="1">
    <source>
        <dbReference type="PROSITE" id="PS50075"/>
    </source>
</evidence>
<dbReference type="Proteomes" id="UP000270697">
    <property type="component" value="Unassembled WGS sequence"/>
</dbReference>